<organism evidence="1 2">
    <name type="scientific">Neisseria wadsworthii 9715</name>
    <dbReference type="NCBI Taxonomy" id="1030841"/>
    <lineage>
        <taxon>Bacteria</taxon>
        <taxon>Pseudomonadati</taxon>
        <taxon>Pseudomonadota</taxon>
        <taxon>Betaproteobacteria</taxon>
        <taxon>Neisseriales</taxon>
        <taxon>Neisseriaceae</taxon>
        <taxon>Neisseria</taxon>
    </lineage>
</organism>
<proteinExistence type="predicted"/>
<dbReference type="RefSeq" id="WP_009117217.1">
    <property type="nucleotide sequence ID" value="NZ_JH165159.1"/>
</dbReference>
<name>G4CST6_9NEIS</name>
<reference evidence="1 2" key="1">
    <citation type="submission" date="2011-06" db="EMBL/GenBank/DDBJ databases">
        <authorList>
            <person name="Muzny D."/>
            <person name="Qin X."/>
            <person name="Deng J."/>
            <person name="Jiang H."/>
            <person name="Liu Y."/>
            <person name="Qu J."/>
            <person name="Song X.-Z."/>
            <person name="Zhang L."/>
            <person name="Thornton R."/>
            <person name="Coyle M."/>
            <person name="Francisco L."/>
            <person name="Jackson L."/>
            <person name="Javaid M."/>
            <person name="Korchina V."/>
            <person name="Kovar C."/>
            <person name="Mata R."/>
            <person name="Mathew T."/>
            <person name="Ngo R."/>
            <person name="Nguyen L."/>
            <person name="Nguyen N."/>
            <person name="Okwuonu G."/>
            <person name="Ongeri F."/>
            <person name="Pham C."/>
            <person name="Simmons D."/>
            <person name="Wilczek-Boney K."/>
            <person name="Hale W."/>
            <person name="Jakkamsetti A."/>
            <person name="Pham P."/>
            <person name="Ruth R."/>
            <person name="San Lucas F."/>
            <person name="Warren J."/>
            <person name="Zhang J."/>
            <person name="Zhao Z."/>
            <person name="Zhou C."/>
            <person name="Zhu D."/>
            <person name="Lee S."/>
            <person name="Bess C."/>
            <person name="Blankenburg K."/>
            <person name="Forbes L."/>
            <person name="Fu Q."/>
            <person name="Gubbala S."/>
            <person name="Hirani K."/>
            <person name="Jayaseelan J.C."/>
            <person name="Lara F."/>
            <person name="Munidasa M."/>
            <person name="Palculict T."/>
            <person name="Patil S."/>
            <person name="Pu L.-L."/>
            <person name="Saada N."/>
            <person name="Tang L."/>
            <person name="Weissenberger G."/>
            <person name="Zhu Y."/>
            <person name="Hemphill L."/>
            <person name="Shang Y."/>
            <person name="Youmans B."/>
            <person name="Ayvaz T."/>
            <person name="Ross M."/>
            <person name="Santibanez J."/>
            <person name="Aqrawi P."/>
            <person name="Gross S."/>
            <person name="Joshi V."/>
            <person name="Fowler G."/>
            <person name="Nazareth L."/>
            <person name="Reid J."/>
            <person name="Worley K."/>
            <person name="Petrosino J."/>
            <person name="Highlander S."/>
            <person name="Gibbs R."/>
        </authorList>
    </citation>
    <scope>NUCLEOTIDE SEQUENCE [LARGE SCALE GENOMIC DNA]</scope>
    <source>
        <strain evidence="1 2">9715</strain>
    </source>
</reference>
<dbReference type="EMBL" id="AGAZ01000070">
    <property type="protein sequence ID" value="EGZ44551.1"/>
    <property type="molecule type" value="Genomic_DNA"/>
</dbReference>
<dbReference type="Proteomes" id="UP000005336">
    <property type="component" value="Unassembled WGS sequence"/>
</dbReference>
<dbReference type="AlphaFoldDB" id="G4CST6"/>
<keyword evidence="2" id="KW-1185">Reference proteome</keyword>
<accession>G4CST6</accession>
<evidence type="ECO:0000313" key="2">
    <source>
        <dbReference type="Proteomes" id="UP000005336"/>
    </source>
</evidence>
<comment type="caution">
    <text evidence="1">The sequence shown here is derived from an EMBL/GenBank/DDBJ whole genome shotgun (WGS) entry which is preliminary data.</text>
</comment>
<gene>
    <name evidence="1" type="ORF">HMPREF9370_2077</name>
</gene>
<sequence length="85" mass="9794">MILYTSTAPDYAAKLVNSLKDGIMHAFTLFAPRRMEKTKFLLNDIETGCRSSRFQCFLYFPLWTITVQLNPTLSGGRVPIRTKYQ</sequence>
<evidence type="ECO:0000313" key="1">
    <source>
        <dbReference type="EMBL" id="EGZ44551.1"/>
    </source>
</evidence>
<dbReference type="PATRIC" id="fig|1030841.3.peg.2068"/>
<dbReference type="HOGENOM" id="CLU_2509254_0_0_4"/>
<protein>
    <submittedName>
        <fullName evidence="1">Uncharacterized protein</fullName>
    </submittedName>
</protein>